<accession>A0A9N9SEZ4</accession>
<proteinExistence type="predicted"/>
<dbReference type="Proteomes" id="UP001153737">
    <property type="component" value="Chromosome 15"/>
</dbReference>
<evidence type="ECO:0000313" key="3">
    <source>
        <dbReference type="Proteomes" id="UP001153737"/>
    </source>
</evidence>
<keyword evidence="1" id="KW-0175">Coiled coil</keyword>
<feature type="coiled-coil region" evidence="1">
    <location>
        <begin position="226"/>
        <end position="302"/>
    </location>
</feature>
<dbReference type="AlphaFoldDB" id="A0A9N9SEZ4"/>
<reference evidence="2" key="2">
    <citation type="submission" date="2022-10" db="EMBL/GenBank/DDBJ databases">
        <authorList>
            <consortium name="ENA_rothamsted_submissions"/>
            <consortium name="culmorum"/>
            <person name="King R."/>
        </authorList>
    </citation>
    <scope>NUCLEOTIDE SEQUENCE</scope>
</reference>
<keyword evidence="3" id="KW-1185">Reference proteome</keyword>
<gene>
    <name evidence="2" type="ORF">PHAECO_LOCUS4749</name>
</gene>
<dbReference type="Gene3D" id="1.10.287.1490">
    <property type="match status" value="1"/>
</dbReference>
<reference evidence="2" key="1">
    <citation type="submission" date="2022-01" db="EMBL/GenBank/DDBJ databases">
        <authorList>
            <person name="King R."/>
        </authorList>
    </citation>
    <scope>NUCLEOTIDE SEQUENCE</scope>
</reference>
<feature type="coiled-coil region" evidence="1">
    <location>
        <begin position="385"/>
        <end position="740"/>
    </location>
</feature>
<dbReference type="OrthoDB" id="9518664at2759"/>
<organism evidence="2 3">
    <name type="scientific">Phaedon cochleariae</name>
    <name type="common">Mustard beetle</name>
    <dbReference type="NCBI Taxonomy" id="80249"/>
    <lineage>
        <taxon>Eukaryota</taxon>
        <taxon>Metazoa</taxon>
        <taxon>Ecdysozoa</taxon>
        <taxon>Arthropoda</taxon>
        <taxon>Hexapoda</taxon>
        <taxon>Insecta</taxon>
        <taxon>Pterygota</taxon>
        <taxon>Neoptera</taxon>
        <taxon>Endopterygota</taxon>
        <taxon>Coleoptera</taxon>
        <taxon>Polyphaga</taxon>
        <taxon>Cucujiformia</taxon>
        <taxon>Chrysomeloidea</taxon>
        <taxon>Chrysomelidae</taxon>
        <taxon>Chrysomelinae</taxon>
        <taxon>Chrysomelini</taxon>
        <taxon>Phaedon</taxon>
    </lineage>
</organism>
<feature type="coiled-coil region" evidence="1">
    <location>
        <begin position="164"/>
        <end position="198"/>
    </location>
</feature>
<feature type="coiled-coil region" evidence="1">
    <location>
        <begin position="805"/>
        <end position="832"/>
    </location>
</feature>
<name>A0A9N9SEZ4_PHACE</name>
<dbReference type="EMBL" id="OU896721">
    <property type="protein sequence ID" value="CAG9817142.1"/>
    <property type="molecule type" value="Genomic_DNA"/>
</dbReference>
<evidence type="ECO:0000256" key="1">
    <source>
        <dbReference type="SAM" id="Coils"/>
    </source>
</evidence>
<sequence>MSKQYEIHWQTTKVTKCLFQGTDIKLNNSQNEEEEDLEEQRRRNEEIQNLLMTKLDDFNYDESTINSSTNNSVVSVDEIQNNYHKAINPNEQLKVLYDVRLRELNSMKTEYENNKAELISKIDSLNKKVIIYEGELHQTKISLKNAEELLVEKSSAITDLAITLSAREEQIKNYEKAMEEYHLEINTYQSTINDLQMKLQDNINPFNIGNQKFSSEELQKAHGENIAKLEAHLEQQTMIAKLHEKEKHRAQEELQKYIESEIENKNTINALSKSFDSAQKQCQELINVVEKLTNENTHLHERTGALSTQLNDLLSRKSPLESNNDPLERLKKMLVDKSFQIDSLNCKVRDYEDNIRELLEYRQLKGDVYKQEFQQCDNKDHTKCLLIMQHDIQNYKRTIEDKNQQILTLNSTNRELVEKLEQMLSQTRNDIQNISHKYSLPQLEKMTEDMKKAEEKIKELQEKLLQSEEKRLSLVRKIETIDRNDLKFELEQQMLNNEKEKNDYENRLKKMQKELEVCSAEFNNLKKYSEELINDNVRLKEQLTNMISKNETINIEPDQELKKHYDETTKKLHHYQEKVKSLEEKIEELANTKTLSEGEKYNYELQITDHRNQLNKAENTIENLNSELQALSQVVKEKENIINHLEQTLMRLDSEAGVLKQKLTTREHAIEMCEKKRTDLEQLLEEVQSELVKTKEQVIDIRKEAIMSAELPEVMVVEKNIRRNLEKEMLETEMREAENKEYQVDVLTIEIKLREEIQKEYLKKLSDIEKKYKKVCASSNDLYKGQVEMMKNQEGKYREHIATIIRQCTHKIKELEKDKEDLIDRINILHNEFTESRKQMAVREENFRKILSQVKVENKENEEKWKLWSQKFLNNCLDIESSNKKIRDNILFKMQTTDSEVLAIEKSYNEKIKKYVKNCKM</sequence>
<feature type="coiled-coil region" evidence="1">
    <location>
        <begin position="27"/>
        <end position="57"/>
    </location>
</feature>
<evidence type="ECO:0000313" key="2">
    <source>
        <dbReference type="EMBL" id="CAG9817142.1"/>
    </source>
</evidence>
<feature type="coiled-coil region" evidence="1">
    <location>
        <begin position="101"/>
        <end position="128"/>
    </location>
</feature>
<protein>
    <submittedName>
        <fullName evidence="2">Uncharacterized protein</fullName>
    </submittedName>
</protein>